<reference evidence="1 2" key="1">
    <citation type="submission" date="2020-09" db="EMBL/GenBank/DDBJ databases">
        <title>De no assembly of potato wild relative species, Solanum commersonii.</title>
        <authorList>
            <person name="Cho K."/>
        </authorList>
    </citation>
    <scope>NUCLEOTIDE SEQUENCE [LARGE SCALE GENOMIC DNA]</scope>
    <source>
        <strain evidence="1">LZ3.2</strain>
        <tissue evidence="1">Leaf</tissue>
    </source>
</reference>
<name>A0A9J5X7A2_SOLCO</name>
<accession>A0A9J5X7A2</accession>
<keyword evidence="2" id="KW-1185">Reference proteome</keyword>
<comment type="caution">
    <text evidence="1">The sequence shown here is derived from an EMBL/GenBank/DDBJ whole genome shotgun (WGS) entry which is preliminary data.</text>
</comment>
<dbReference type="AlphaFoldDB" id="A0A9J5X7A2"/>
<protein>
    <submittedName>
        <fullName evidence="1">Uncharacterized protein</fullName>
    </submittedName>
</protein>
<evidence type="ECO:0000313" key="2">
    <source>
        <dbReference type="Proteomes" id="UP000824120"/>
    </source>
</evidence>
<gene>
    <name evidence="1" type="ORF">H5410_044541</name>
</gene>
<sequence>MARKTKYSAATRRDDINWSMSDGKLTIARVTFFLIKETKTTPDDETNDEDRYPLVTSPLGPCQQEKSPCLITLPVYNVVTTREVPFEIELDEQLTFLHMRYTFHIISILRYTEKSLLLHNITMTNKKPRVLGRIRRLSIVVFFQLHLSAEKPESAEIKKAPKIALFGFAAFEYCVVRRMNIK</sequence>
<dbReference type="Proteomes" id="UP000824120">
    <property type="component" value="Chromosome 9"/>
</dbReference>
<evidence type="ECO:0000313" key="1">
    <source>
        <dbReference type="EMBL" id="KAG5584107.1"/>
    </source>
</evidence>
<dbReference type="EMBL" id="JACXVP010000009">
    <property type="protein sequence ID" value="KAG5584107.1"/>
    <property type="molecule type" value="Genomic_DNA"/>
</dbReference>
<proteinExistence type="predicted"/>
<organism evidence="1 2">
    <name type="scientific">Solanum commersonii</name>
    <name type="common">Commerson's wild potato</name>
    <name type="synonym">Commerson's nightshade</name>
    <dbReference type="NCBI Taxonomy" id="4109"/>
    <lineage>
        <taxon>Eukaryota</taxon>
        <taxon>Viridiplantae</taxon>
        <taxon>Streptophyta</taxon>
        <taxon>Embryophyta</taxon>
        <taxon>Tracheophyta</taxon>
        <taxon>Spermatophyta</taxon>
        <taxon>Magnoliopsida</taxon>
        <taxon>eudicotyledons</taxon>
        <taxon>Gunneridae</taxon>
        <taxon>Pentapetalae</taxon>
        <taxon>asterids</taxon>
        <taxon>lamiids</taxon>
        <taxon>Solanales</taxon>
        <taxon>Solanaceae</taxon>
        <taxon>Solanoideae</taxon>
        <taxon>Solaneae</taxon>
        <taxon>Solanum</taxon>
    </lineage>
</organism>